<dbReference type="InterPro" id="IPR036388">
    <property type="entry name" value="WH-like_DNA-bd_sf"/>
</dbReference>
<evidence type="ECO:0000256" key="4">
    <source>
        <dbReference type="ARBA" id="ARBA00023163"/>
    </source>
</evidence>
<dbReference type="PANTHER" id="PTHR43133">
    <property type="entry name" value="RNA POLYMERASE ECF-TYPE SIGMA FACTO"/>
    <property type="match status" value="1"/>
</dbReference>
<dbReference type="InterPro" id="IPR013324">
    <property type="entry name" value="RNA_pol_sigma_r3/r4-like"/>
</dbReference>
<dbReference type="SUPFAM" id="SSF88659">
    <property type="entry name" value="Sigma3 and sigma4 domains of RNA polymerase sigma factors"/>
    <property type="match status" value="1"/>
</dbReference>
<dbReference type="InterPro" id="IPR013325">
    <property type="entry name" value="RNA_pol_sigma_r2"/>
</dbReference>
<dbReference type="GO" id="GO:0003677">
    <property type="term" value="F:DNA binding"/>
    <property type="evidence" value="ECO:0007669"/>
    <property type="project" value="InterPro"/>
</dbReference>
<protein>
    <submittedName>
        <fullName evidence="7">RNA polymerase subunit sigma</fullName>
    </submittedName>
</protein>
<dbReference type="InterPro" id="IPR013249">
    <property type="entry name" value="RNA_pol_sigma70_r4_t2"/>
</dbReference>
<name>A0A2W1LEJ2_9BACL</name>
<dbReference type="Gene3D" id="1.10.10.10">
    <property type="entry name" value="Winged helix-like DNA-binding domain superfamily/Winged helix DNA-binding domain"/>
    <property type="match status" value="1"/>
</dbReference>
<accession>A0A2W1LEJ2</accession>
<feature type="domain" description="RNA polymerase sigma-70 region 2" evidence="5">
    <location>
        <begin position="25"/>
        <end position="92"/>
    </location>
</feature>
<keyword evidence="8" id="KW-1185">Reference proteome</keyword>
<keyword evidence="3" id="KW-0731">Sigma factor</keyword>
<evidence type="ECO:0000256" key="2">
    <source>
        <dbReference type="ARBA" id="ARBA00023015"/>
    </source>
</evidence>
<dbReference type="Pfam" id="PF04542">
    <property type="entry name" value="Sigma70_r2"/>
    <property type="match status" value="1"/>
</dbReference>
<dbReference type="GO" id="GO:0006352">
    <property type="term" value="P:DNA-templated transcription initiation"/>
    <property type="evidence" value="ECO:0007669"/>
    <property type="project" value="InterPro"/>
</dbReference>
<dbReference type="GO" id="GO:0016987">
    <property type="term" value="F:sigma factor activity"/>
    <property type="evidence" value="ECO:0007669"/>
    <property type="project" value="UniProtKB-KW"/>
</dbReference>
<dbReference type="EMBL" id="QKRB01000031">
    <property type="protein sequence ID" value="PZD97089.1"/>
    <property type="molecule type" value="Genomic_DNA"/>
</dbReference>
<keyword evidence="2" id="KW-0805">Transcription regulation</keyword>
<dbReference type="PANTHER" id="PTHR43133:SF60">
    <property type="entry name" value="RNA POLYMERASE SIGMA FACTOR SIGV"/>
    <property type="match status" value="1"/>
</dbReference>
<dbReference type="Pfam" id="PF08281">
    <property type="entry name" value="Sigma70_r4_2"/>
    <property type="match status" value="1"/>
</dbReference>
<evidence type="ECO:0000256" key="3">
    <source>
        <dbReference type="ARBA" id="ARBA00023082"/>
    </source>
</evidence>
<dbReference type="SUPFAM" id="SSF88946">
    <property type="entry name" value="Sigma2 domain of RNA polymerase sigma factors"/>
    <property type="match status" value="1"/>
</dbReference>
<dbReference type="AlphaFoldDB" id="A0A2W1LEJ2"/>
<comment type="caution">
    <text evidence="7">The sequence shown here is derived from an EMBL/GenBank/DDBJ whole genome shotgun (WGS) entry which is preliminary data.</text>
</comment>
<evidence type="ECO:0000259" key="6">
    <source>
        <dbReference type="Pfam" id="PF08281"/>
    </source>
</evidence>
<organism evidence="7 8">
    <name type="scientific">Paenibacillus sambharensis</name>
    <dbReference type="NCBI Taxonomy" id="1803190"/>
    <lineage>
        <taxon>Bacteria</taxon>
        <taxon>Bacillati</taxon>
        <taxon>Bacillota</taxon>
        <taxon>Bacilli</taxon>
        <taxon>Bacillales</taxon>
        <taxon>Paenibacillaceae</taxon>
        <taxon>Paenibacillus</taxon>
    </lineage>
</organism>
<dbReference type="CDD" id="cd06171">
    <property type="entry name" value="Sigma70_r4"/>
    <property type="match status" value="1"/>
</dbReference>
<proteinExistence type="inferred from homology"/>
<dbReference type="NCBIfam" id="TIGR02937">
    <property type="entry name" value="sigma70-ECF"/>
    <property type="match status" value="1"/>
</dbReference>
<dbReference type="Proteomes" id="UP000249522">
    <property type="component" value="Unassembled WGS sequence"/>
</dbReference>
<dbReference type="InterPro" id="IPR039425">
    <property type="entry name" value="RNA_pol_sigma-70-like"/>
</dbReference>
<feature type="domain" description="RNA polymerase sigma factor 70 region 4 type 2" evidence="6">
    <location>
        <begin position="126"/>
        <end position="173"/>
    </location>
</feature>
<sequence length="187" mass="22559">MNDNELHMWLEKAAIGDESAFQLVYQATHQDVYRTVAFLIYNKQDIEDIVNEVYMRMWRSFHTYDPNRPFRFWLHGITVRLVQDWKRKAWRRIRLFERNRQLTSEHCDWTDKAVLQSEMQHDLFGLVRQLSYKLRVVVILRYFHDYALEEIADILQIPVGTVKSRHHLALKELRKQFGMTGGDAYVN</sequence>
<evidence type="ECO:0000313" key="8">
    <source>
        <dbReference type="Proteomes" id="UP000249522"/>
    </source>
</evidence>
<dbReference type="NCBIfam" id="NF009195">
    <property type="entry name" value="PRK12543.1"/>
    <property type="match status" value="1"/>
</dbReference>
<evidence type="ECO:0000313" key="7">
    <source>
        <dbReference type="EMBL" id="PZD97089.1"/>
    </source>
</evidence>
<dbReference type="InterPro" id="IPR007627">
    <property type="entry name" value="RNA_pol_sigma70_r2"/>
</dbReference>
<reference evidence="7 8" key="1">
    <citation type="submission" date="2018-06" db="EMBL/GenBank/DDBJ databases">
        <title>Paenibacillus imtechensis sp. nov.</title>
        <authorList>
            <person name="Pinnaka A.K."/>
            <person name="Singh H."/>
            <person name="Kaur M."/>
        </authorList>
    </citation>
    <scope>NUCLEOTIDE SEQUENCE [LARGE SCALE GENOMIC DNA]</scope>
    <source>
        <strain evidence="7 8">SMB1</strain>
    </source>
</reference>
<evidence type="ECO:0000259" key="5">
    <source>
        <dbReference type="Pfam" id="PF04542"/>
    </source>
</evidence>
<gene>
    <name evidence="7" type="ORF">DNH61_04145</name>
</gene>
<dbReference type="RefSeq" id="WP_111145416.1">
    <property type="nucleotide sequence ID" value="NZ_QKRB01000031.1"/>
</dbReference>
<dbReference type="InterPro" id="IPR014284">
    <property type="entry name" value="RNA_pol_sigma-70_dom"/>
</dbReference>
<dbReference type="Gene3D" id="1.10.1740.10">
    <property type="match status" value="1"/>
</dbReference>
<keyword evidence="4" id="KW-0804">Transcription</keyword>
<comment type="similarity">
    <text evidence="1">Belongs to the sigma-70 factor family. ECF subfamily.</text>
</comment>
<dbReference type="OrthoDB" id="9785675at2"/>
<evidence type="ECO:0000256" key="1">
    <source>
        <dbReference type="ARBA" id="ARBA00010641"/>
    </source>
</evidence>